<sequence length="137" mass="14733" precursor="true">MRYFVTLLACAICGHAAAGDLVYQPINPSFGGNPLNSSHLYQGADIQNQYIDDGSRFDDLFEEPSLAEEFAEAIRNGMISIAAGELIDSIVLQENPTGTMELDGAMVSWVTQGDRVVITVNDGVSTQTLDIPVPVIN</sequence>
<dbReference type="Pfam" id="PF10614">
    <property type="entry name" value="CsgF"/>
    <property type="match status" value="1"/>
</dbReference>
<keyword evidence="3 4" id="KW-0732">Signal</keyword>
<protein>
    <recommendedName>
        <fullName evidence="2">Curli production assembly/transport component CsgF</fullName>
    </recommendedName>
</protein>
<accession>A0A5P3ADE8</accession>
<reference evidence="5 6" key="1">
    <citation type="submission" date="2018-08" db="EMBL/GenBank/DDBJ databases">
        <title>Genetic Globetrotter - A new plasmid hitch-hiking vast phylogenetic and geographic distances.</title>
        <authorList>
            <person name="Vollmers J."/>
            <person name="Petersen J."/>
        </authorList>
    </citation>
    <scope>NUCLEOTIDE SEQUENCE [LARGE SCALE GENOMIC DNA]</scope>
    <source>
        <strain evidence="5 6">DSM 26383</strain>
    </source>
</reference>
<dbReference type="InterPro" id="IPR018893">
    <property type="entry name" value="T8SS_CsgF"/>
</dbReference>
<gene>
    <name evidence="5" type="ORF">RIdsm_02601</name>
</gene>
<proteinExistence type="predicted"/>
<organism evidence="5 6">
    <name type="scientific">Roseovarius indicus</name>
    <dbReference type="NCBI Taxonomy" id="540747"/>
    <lineage>
        <taxon>Bacteria</taxon>
        <taxon>Pseudomonadati</taxon>
        <taxon>Pseudomonadota</taxon>
        <taxon>Alphaproteobacteria</taxon>
        <taxon>Rhodobacterales</taxon>
        <taxon>Roseobacteraceae</taxon>
        <taxon>Roseovarius</taxon>
    </lineage>
</organism>
<dbReference type="KEGG" id="rid:RIdsm_02601"/>
<dbReference type="EMBL" id="CP031598">
    <property type="protein sequence ID" value="QEW26796.1"/>
    <property type="molecule type" value="Genomic_DNA"/>
</dbReference>
<feature type="chain" id="PRO_5024892217" description="Curli production assembly/transport component CsgF" evidence="4">
    <location>
        <begin position="19"/>
        <end position="137"/>
    </location>
</feature>
<evidence type="ECO:0000256" key="3">
    <source>
        <dbReference type="ARBA" id="ARBA00022729"/>
    </source>
</evidence>
<dbReference type="RefSeq" id="WP_074939759.1">
    <property type="nucleotide sequence ID" value="NZ_CAXRJZ010000093.1"/>
</dbReference>
<evidence type="ECO:0000256" key="2">
    <source>
        <dbReference type="ARBA" id="ARBA00014031"/>
    </source>
</evidence>
<dbReference type="AlphaFoldDB" id="A0A5P3ADE8"/>
<evidence type="ECO:0000313" key="5">
    <source>
        <dbReference type="EMBL" id="QEW26796.1"/>
    </source>
</evidence>
<name>A0A5P3ADE8_9RHOB</name>
<feature type="signal peptide" evidence="4">
    <location>
        <begin position="1"/>
        <end position="18"/>
    </location>
</feature>
<evidence type="ECO:0000313" key="6">
    <source>
        <dbReference type="Proteomes" id="UP000325785"/>
    </source>
</evidence>
<evidence type="ECO:0000256" key="4">
    <source>
        <dbReference type="SAM" id="SignalP"/>
    </source>
</evidence>
<dbReference type="Proteomes" id="UP000325785">
    <property type="component" value="Chromosome"/>
</dbReference>
<evidence type="ECO:0000256" key="1">
    <source>
        <dbReference type="ARBA" id="ARBA00003989"/>
    </source>
</evidence>
<comment type="function">
    <text evidence="1">May be involved in the biogenesis of curli organelles.</text>
</comment>